<keyword evidence="1" id="KW-1133">Transmembrane helix</keyword>
<dbReference type="Proteomes" id="UP000030528">
    <property type="component" value="Unassembled WGS sequence"/>
</dbReference>
<feature type="transmembrane region" description="Helical" evidence="1">
    <location>
        <begin position="35"/>
        <end position="53"/>
    </location>
</feature>
<gene>
    <name evidence="2" type="ORF">N781_03845</name>
</gene>
<comment type="caution">
    <text evidence="2">The sequence shown here is derived from an EMBL/GenBank/DDBJ whole genome shotgun (WGS) entry which is preliminary data.</text>
</comment>
<evidence type="ECO:0000313" key="2">
    <source>
        <dbReference type="EMBL" id="KGX91687.1"/>
    </source>
</evidence>
<dbReference type="STRING" id="1385510.GCA_000425205_02306"/>
<proteinExistence type="predicted"/>
<feature type="transmembrane region" description="Helical" evidence="1">
    <location>
        <begin position="60"/>
        <end position="81"/>
    </location>
</feature>
<keyword evidence="1" id="KW-0812">Transmembrane</keyword>
<keyword evidence="3" id="KW-1185">Reference proteome</keyword>
<dbReference type="RefSeq" id="WP_026800653.1">
    <property type="nucleotide sequence ID" value="NZ_AULI01000009.1"/>
</dbReference>
<evidence type="ECO:0000313" key="3">
    <source>
        <dbReference type="Proteomes" id="UP000030528"/>
    </source>
</evidence>
<dbReference type="EMBL" id="AVPE01000009">
    <property type="protein sequence ID" value="KGX91687.1"/>
    <property type="molecule type" value="Genomic_DNA"/>
</dbReference>
<evidence type="ECO:0000256" key="1">
    <source>
        <dbReference type="SAM" id="Phobius"/>
    </source>
</evidence>
<name>A0A0A5I775_9BACI</name>
<protein>
    <submittedName>
        <fullName evidence="2">Uncharacterized protein</fullName>
    </submittedName>
</protein>
<sequence length="83" mass="9489">MLVHSVLAIASLIAFLCGTIPYESAYIISLFTWGWIGLIAMIKVSHSIYTAYMSMQPFRILWIDFSFISLFTTLACFQLYLHS</sequence>
<dbReference type="AlphaFoldDB" id="A0A0A5I775"/>
<organism evidence="2 3">
    <name type="scientific">Pontibacillus halophilus JSM 076056 = DSM 19796</name>
    <dbReference type="NCBI Taxonomy" id="1385510"/>
    <lineage>
        <taxon>Bacteria</taxon>
        <taxon>Bacillati</taxon>
        <taxon>Bacillota</taxon>
        <taxon>Bacilli</taxon>
        <taxon>Bacillales</taxon>
        <taxon>Bacillaceae</taxon>
        <taxon>Pontibacillus</taxon>
    </lineage>
</organism>
<accession>A0A0A5I775</accession>
<keyword evidence="1" id="KW-0472">Membrane</keyword>
<reference evidence="2 3" key="1">
    <citation type="submission" date="2013-08" db="EMBL/GenBank/DDBJ databases">
        <authorList>
            <person name="Huang J."/>
            <person name="Wang G."/>
        </authorList>
    </citation>
    <scope>NUCLEOTIDE SEQUENCE [LARGE SCALE GENOMIC DNA]</scope>
    <source>
        <strain evidence="2 3">JSM 076056</strain>
    </source>
</reference>